<proteinExistence type="predicted"/>
<accession>F9G3H8</accession>
<dbReference type="EMBL" id="AFQF01003306">
    <property type="protein sequence ID" value="EGU76310.1"/>
    <property type="molecule type" value="Genomic_DNA"/>
</dbReference>
<evidence type="ECO:0000313" key="1">
    <source>
        <dbReference type="EMBL" id="EGU76310.1"/>
    </source>
</evidence>
<reference evidence="1" key="1">
    <citation type="journal article" date="2012" name="Mol. Plant Microbe Interact.">
        <title>A highly conserved effector in Fusarium oxysporum is required for full virulence on Arabidopsis.</title>
        <authorList>
            <person name="Thatcher L.F."/>
            <person name="Gardiner D.M."/>
            <person name="Kazan K."/>
            <person name="Manners J."/>
        </authorList>
    </citation>
    <scope>NUCLEOTIDE SEQUENCE [LARGE SCALE GENOMIC DNA]</scope>
    <source>
        <strain evidence="1">Fo5176</strain>
    </source>
</reference>
<gene>
    <name evidence="1" type="ORF">FOXB_13210</name>
</gene>
<comment type="caution">
    <text evidence="1">The sequence shown here is derived from an EMBL/GenBank/DDBJ whole genome shotgun (WGS) entry which is preliminary data.</text>
</comment>
<organism evidence="1">
    <name type="scientific">Fusarium oxysporum (strain Fo5176)</name>
    <name type="common">Fusarium vascular wilt</name>
    <dbReference type="NCBI Taxonomy" id="660025"/>
    <lineage>
        <taxon>Eukaryota</taxon>
        <taxon>Fungi</taxon>
        <taxon>Dikarya</taxon>
        <taxon>Ascomycota</taxon>
        <taxon>Pezizomycotina</taxon>
        <taxon>Sordariomycetes</taxon>
        <taxon>Hypocreomycetidae</taxon>
        <taxon>Hypocreales</taxon>
        <taxon>Nectriaceae</taxon>
        <taxon>Fusarium</taxon>
        <taxon>Fusarium oxysporum species complex</taxon>
    </lineage>
</organism>
<sequence>MEIMQQLCAWVLSQL</sequence>
<protein>
    <submittedName>
        <fullName evidence="1">Uncharacterized protein</fullName>
    </submittedName>
</protein>
<name>F9G3H8_FUSOF</name>